<dbReference type="EMBL" id="ML213506">
    <property type="protein sequence ID" value="TFK54433.1"/>
    <property type="molecule type" value="Genomic_DNA"/>
</dbReference>
<feature type="compositionally biased region" description="Basic and acidic residues" evidence="8">
    <location>
        <begin position="179"/>
        <end position="199"/>
    </location>
</feature>
<dbReference type="STRING" id="5364.A0A5C3NAR1"/>
<evidence type="ECO:0000256" key="7">
    <source>
        <dbReference type="SAM" id="Coils"/>
    </source>
</evidence>
<dbReference type="PANTHER" id="PTHR31944:SF131">
    <property type="entry name" value="HEME-RESPONSIVE ZINC FINGER TRANSCRIPTION FACTOR HAP1"/>
    <property type="match status" value="1"/>
</dbReference>
<keyword evidence="3" id="KW-0805">Transcription regulation</keyword>
<evidence type="ECO:0000256" key="1">
    <source>
        <dbReference type="ARBA" id="ARBA00022723"/>
    </source>
</evidence>
<dbReference type="OrthoDB" id="2269373at2759"/>
<keyword evidence="6" id="KW-0539">Nucleus</keyword>
<evidence type="ECO:0000313" key="10">
    <source>
        <dbReference type="EMBL" id="TFK54433.1"/>
    </source>
</evidence>
<keyword evidence="2" id="KW-0862">Zinc</keyword>
<dbReference type="InterPro" id="IPR051430">
    <property type="entry name" value="Fungal_TF_Env_Response"/>
</dbReference>
<dbReference type="GO" id="GO:0005634">
    <property type="term" value="C:nucleus"/>
    <property type="evidence" value="ECO:0007669"/>
    <property type="project" value="TreeGrafter"/>
</dbReference>
<accession>A0A5C3NAR1</accession>
<keyword evidence="11" id="KW-1185">Reference proteome</keyword>
<proteinExistence type="predicted"/>
<dbReference type="SUPFAM" id="SSF57701">
    <property type="entry name" value="Zn2/Cys6 DNA-binding domain"/>
    <property type="match status" value="1"/>
</dbReference>
<gene>
    <name evidence="10" type="ORF">OE88DRAFT_1194961</name>
</gene>
<dbReference type="Proteomes" id="UP000305948">
    <property type="component" value="Unassembled WGS sequence"/>
</dbReference>
<keyword evidence="4" id="KW-0238">DNA-binding</keyword>
<dbReference type="InterPro" id="IPR036864">
    <property type="entry name" value="Zn2-C6_fun-type_DNA-bd_sf"/>
</dbReference>
<evidence type="ECO:0000256" key="4">
    <source>
        <dbReference type="ARBA" id="ARBA00023125"/>
    </source>
</evidence>
<evidence type="ECO:0000256" key="2">
    <source>
        <dbReference type="ARBA" id="ARBA00022833"/>
    </source>
</evidence>
<reference evidence="10 11" key="1">
    <citation type="journal article" date="2019" name="Nat. Ecol. Evol.">
        <title>Megaphylogeny resolves global patterns of mushroom evolution.</title>
        <authorList>
            <person name="Varga T."/>
            <person name="Krizsan K."/>
            <person name="Foldi C."/>
            <person name="Dima B."/>
            <person name="Sanchez-Garcia M."/>
            <person name="Sanchez-Ramirez S."/>
            <person name="Szollosi G.J."/>
            <person name="Szarkandi J.G."/>
            <person name="Papp V."/>
            <person name="Albert L."/>
            <person name="Andreopoulos W."/>
            <person name="Angelini C."/>
            <person name="Antonin V."/>
            <person name="Barry K.W."/>
            <person name="Bougher N.L."/>
            <person name="Buchanan P."/>
            <person name="Buyck B."/>
            <person name="Bense V."/>
            <person name="Catcheside P."/>
            <person name="Chovatia M."/>
            <person name="Cooper J."/>
            <person name="Damon W."/>
            <person name="Desjardin D."/>
            <person name="Finy P."/>
            <person name="Geml J."/>
            <person name="Haridas S."/>
            <person name="Hughes K."/>
            <person name="Justo A."/>
            <person name="Karasinski D."/>
            <person name="Kautmanova I."/>
            <person name="Kiss B."/>
            <person name="Kocsube S."/>
            <person name="Kotiranta H."/>
            <person name="LaButti K.M."/>
            <person name="Lechner B.E."/>
            <person name="Liimatainen K."/>
            <person name="Lipzen A."/>
            <person name="Lukacs Z."/>
            <person name="Mihaltcheva S."/>
            <person name="Morgado L.N."/>
            <person name="Niskanen T."/>
            <person name="Noordeloos M.E."/>
            <person name="Ohm R.A."/>
            <person name="Ortiz-Santana B."/>
            <person name="Ovrebo C."/>
            <person name="Racz N."/>
            <person name="Riley R."/>
            <person name="Savchenko A."/>
            <person name="Shiryaev A."/>
            <person name="Soop K."/>
            <person name="Spirin V."/>
            <person name="Szebenyi C."/>
            <person name="Tomsovsky M."/>
            <person name="Tulloss R.E."/>
            <person name="Uehling J."/>
            <person name="Grigoriev I.V."/>
            <person name="Vagvolgyi C."/>
            <person name="Papp T."/>
            <person name="Martin F.M."/>
            <person name="Miettinen O."/>
            <person name="Hibbett D.S."/>
            <person name="Nagy L.G."/>
        </authorList>
    </citation>
    <scope>NUCLEOTIDE SEQUENCE [LARGE SCALE GENOMIC DNA]</scope>
    <source>
        <strain evidence="10 11">OMC1185</strain>
    </source>
</reference>
<sequence>MAFGFSIKIFSLRLAFHGYALFSNPYIYIYPFPALAPTIFCGMSEQAEPTPQSPSQSDETQAPSPKPATAETTKGKKRQATDSPARKTEDDHRKRRRNRTTQSCVNCHTSKRMCDRKRPCGRCTQLGLTGLCVYEVDDPNQRHDEQDEKSRLQKRVAELEGVIRELKNKPHPRWAHPGDGPERWHSRARLADSCDKDGASTDDQANTPSSFGAFEPWSDDQEPYLLGEDGNVLLQAPPGSNSSRTQALSQYTDLYGAHGANDSPGSCPSSIDTPSTFNAQSPAVTTPGEESFQPQITIALAGDQQQSDGQYTAPLPGTYLPSAGMDEGLFGELLESMLRPDIYKESRACDQCSHPPQGSHRAGGHCGCMTEPVSYSVALELTLRLRKAANLLGRSGRHTSSSDCLLYRLVTELDAYVATTLGNMSPPLADACSATAFRQSRMEASNTLAAIQQHHSIHGAIATNPSLTSASSPPSFLTVPSWDEPFTLWAPPQ</sequence>
<dbReference type="GO" id="GO:0001228">
    <property type="term" value="F:DNA-binding transcription activator activity, RNA polymerase II-specific"/>
    <property type="evidence" value="ECO:0007669"/>
    <property type="project" value="TreeGrafter"/>
</dbReference>
<keyword evidence="1" id="KW-0479">Metal-binding</keyword>
<dbReference type="Pfam" id="PF00172">
    <property type="entry name" value="Zn_clus"/>
    <property type="match status" value="1"/>
</dbReference>
<dbReference type="AlphaFoldDB" id="A0A5C3NAR1"/>
<dbReference type="PROSITE" id="PS00463">
    <property type="entry name" value="ZN2_CY6_FUNGAL_1"/>
    <property type="match status" value="1"/>
</dbReference>
<feature type="coiled-coil region" evidence="7">
    <location>
        <begin position="142"/>
        <end position="169"/>
    </location>
</feature>
<evidence type="ECO:0000256" key="6">
    <source>
        <dbReference type="ARBA" id="ARBA00023242"/>
    </source>
</evidence>
<protein>
    <recommendedName>
        <fullName evidence="9">Zn(2)-C6 fungal-type domain-containing protein</fullName>
    </recommendedName>
</protein>
<evidence type="ECO:0000259" key="9">
    <source>
        <dbReference type="PROSITE" id="PS50048"/>
    </source>
</evidence>
<feature type="compositionally biased region" description="Polar residues" evidence="8">
    <location>
        <begin position="47"/>
        <end position="63"/>
    </location>
</feature>
<evidence type="ECO:0000256" key="5">
    <source>
        <dbReference type="ARBA" id="ARBA00023163"/>
    </source>
</evidence>
<evidence type="ECO:0000256" key="8">
    <source>
        <dbReference type="SAM" id="MobiDB-lite"/>
    </source>
</evidence>
<feature type="region of interest" description="Disordered" evidence="8">
    <location>
        <begin position="169"/>
        <end position="219"/>
    </location>
</feature>
<organism evidence="10 11">
    <name type="scientific">Heliocybe sulcata</name>
    <dbReference type="NCBI Taxonomy" id="5364"/>
    <lineage>
        <taxon>Eukaryota</taxon>
        <taxon>Fungi</taxon>
        <taxon>Dikarya</taxon>
        <taxon>Basidiomycota</taxon>
        <taxon>Agaricomycotina</taxon>
        <taxon>Agaricomycetes</taxon>
        <taxon>Gloeophyllales</taxon>
        <taxon>Gloeophyllaceae</taxon>
        <taxon>Heliocybe</taxon>
    </lineage>
</organism>
<evidence type="ECO:0000313" key="11">
    <source>
        <dbReference type="Proteomes" id="UP000305948"/>
    </source>
</evidence>
<keyword evidence="7" id="KW-0175">Coiled coil</keyword>
<dbReference type="GO" id="GO:0000978">
    <property type="term" value="F:RNA polymerase II cis-regulatory region sequence-specific DNA binding"/>
    <property type="evidence" value="ECO:0007669"/>
    <property type="project" value="TreeGrafter"/>
</dbReference>
<feature type="compositionally biased region" description="Polar residues" evidence="8">
    <location>
        <begin position="201"/>
        <end position="210"/>
    </location>
</feature>
<dbReference type="CDD" id="cd00067">
    <property type="entry name" value="GAL4"/>
    <property type="match status" value="1"/>
</dbReference>
<evidence type="ECO:0000256" key="3">
    <source>
        <dbReference type="ARBA" id="ARBA00023015"/>
    </source>
</evidence>
<feature type="region of interest" description="Disordered" evidence="8">
    <location>
        <begin position="45"/>
        <end position="101"/>
    </location>
</feature>
<feature type="domain" description="Zn(2)-C6 fungal-type" evidence="9">
    <location>
        <begin position="103"/>
        <end position="134"/>
    </location>
</feature>
<name>A0A5C3NAR1_9AGAM</name>
<dbReference type="SMART" id="SM00066">
    <property type="entry name" value="GAL4"/>
    <property type="match status" value="1"/>
</dbReference>
<keyword evidence="5" id="KW-0804">Transcription</keyword>
<dbReference type="PROSITE" id="PS50048">
    <property type="entry name" value="ZN2_CY6_FUNGAL_2"/>
    <property type="match status" value="1"/>
</dbReference>
<dbReference type="InterPro" id="IPR001138">
    <property type="entry name" value="Zn2Cys6_DnaBD"/>
</dbReference>
<dbReference type="PANTHER" id="PTHR31944">
    <property type="entry name" value="HEME-RESPONSIVE ZINC FINGER TRANSCRIPTION FACTOR HAP1"/>
    <property type="match status" value="1"/>
</dbReference>
<dbReference type="Gene3D" id="4.10.240.10">
    <property type="entry name" value="Zn(2)-C6 fungal-type DNA-binding domain"/>
    <property type="match status" value="1"/>
</dbReference>
<dbReference type="GO" id="GO:0008270">
    <property type="term" value="F:zinc ion binding"/>
    <property type="evidence" value="ECO:0007669"/>
    <property type="project" value="InterPro"/>
</dbReference>